<dbReference type="InterPro" id="IPR035093">
    <property type="entry name" value="RelE/ParE_toxin_dom_sf"/>
</dbReference>
<dbReference type="SUPFAM" id="SSF143011">
    <property type="entry name" value="RelE-like"/>
    <property type="match status" value="1"/>
</dbReference>
<dbReference type="EMBL" id="BOML01000087">
    <property type="protein sequence ID" value="GIE07654.1"/>
    <property type="molecule type" value="Genomic_DNA"/>
</dbReference>
<sequence length="103" mass="11506">MTDPVPDGPPETDPTASVWKIELTPAAVRQLRRLDGMVRRRVVTAIDRLAIAPRPAGVKALTGHSGLLRIRVGDHRVVYTVRDEQLIVLVIAVAHRREVYRDL</sequence>
<dbReference type="PANTHER" id="PTHR35601">
    <property type="entry name" value="TOXIN RELE"/>
    <property type="match status" value="1"/>
</dbReference>
<dbReference type="PANTHER" id="PTHR35601:SF1">
    <property type="entry name" value="TOXIN RELE"/>
    <property type="match status" value="1"/>
</dbReference>
<dbReference type="RefSeq" id="WP_239133187.1">
    <property type="nucleotide sequence ID" value="NZ_BAAATX010000045.1"/>
</dbReference>
<comment type="caution">
    <text evidence="3">The sequence shown here is derived from an EMBL/GenBank/DDBJ whole genome shotgun (WGS) entry which is preliminary data.</text>
</comment>
<name>A0ABQ3ZCV5_9ACTN</name>
<reference evidence="3 4" key="1">
    <citation type="submission" date="2021-01" db="EMBL/GenBank/DDBJ databases">
        <title>Whole genome shotgun sequence of Actinoplanes durhamensis NBRC 14914.</title>
        <authorList>
            <person name="Komaki H."/>
            <person name="Tamura T."/>
        </authorList>
    </citation>
    <scope>NUCLEOTIDE SEQUENCE [LARGE SCALE GENOMIC DNA]</scope>
    <source>
        <strain evidence="3 4">NBRC 14914</strain>
    </source>
</reference>
<evidence type="ECO:0000256" key="1">
    <source>
        <dbReference type="ARBA" id="ARBA00006226"/>
    </source>
</evidence>
<dbReference type="Pfam" id="PF05016">
    <property type="entry name" value="ParE_toxin"/>
    <property type="match status" value="1"/>
</dbReference>
<dbReference type="Gene3D" id="3.30.2310.20">
    <property type="entry name" value="RelE-like"/>
    <property type="match status" value="1"/>
</dbReference>
<evidence type="ECO:0000313" key="3">
    <source>
        <dbReference type="EMBL" id="GIE07654.1"/>
    </source>
</evidence>
<evidence type="ECO:0000313" key="4">
    <source>
        <dbReference type="Proteomes" id="UP000637628"/>
    </source>
</evidence>
<accession>A0ABQ3ZCV5</accession>
<comment type="similarity">
    <text evidence="1">Belongs to the RelE toxin family.</text>
</comment>
<proteinExistence type="inferred from homology"/>
<keyword evidence="4" id="KW-1185">Reference proteome</keyword>
<gene>
    <name evidence="3" type="ORF">Adu01nite_90040</name>
</gene>
<keyword evidence="2" id="KW-1277">Toxin-antitoxin system</keyword>
<dbReference type="Proteomes" id="UP000637628">
    <property type="component" value="Unassembled WGS sequence"/>
</dbReference>
<dbReference type="InterPro" id="IPR007712">
    <property type="entry name" value="RelE/ParE_toxin"/>
</dbReference>
<organism evidence="3 4">
    <name type="scientific">Paractinoplanes durhamensis</name>
    <dbReference type="NCBI Taxonomy" id="113563"/>
    <lineage>
        <taxon>Bacteria</taxon>
        <taxon>Bacillati</taxon>
        <taxon>Actinomycetota</taxon>
        <taxon>Actinomycetes</taxon>
        <taxon>Micromonosporales</taxon>
        <taxon>Micromonosporaceae</taxon>
        <taxon>Paractinoplanes</taxon>
    </lineage>
</organism>
<evidence type="ECO:0000256" key="2">
    <source>
        <dbReference type="ARBA" id="ARBA00022649"/>
    </source>
</evidence>
<protein>
    <submittedName>
        <fullName evidence="3">Translation repressor RelE</fullName>
    </submittedName>
</protein>